<dbReference type="InterPro" id="IPR010730">
    <property type="entry name" value="HET"/>
</dbReference>
<dbReference type="RefSeq" id="XP_024734143.1">
    <property type="nucleotide sequence ID" value="XM_024887096.1"/>
</dbReference>
<organism evidence="2 3">
    <name type="scientific">Hyaloscypha bicolor E</name>
    <dbReference type="NCBI Taxonomy" id="1095630"/>
    <lineage>
        <taxon>Eukaryota</taxon>
        <taxon>Fungi</taxon>
        <taxon>Dikarya</taxon>
        <taxon>Ascomycota</taxon>
        <taxon>Pezizomycotina</taxon>
        <taxon>Leotiomycetes</taxon>
        <taxon>Helotiales</taxon>
        <taxon>Hyaloscyphaceae</taxon>
        <taxon>Hyaloscypha</taxon>
        <taxon>Hyaloscypha bicolor</taxon>
    </lineage>
</organism>
<dbReference type="Pfam" id="PF06985">
    <property type="entry name" value="HET"/>
    <property type="match status" value="1"/>
</dbReference>
<dbReference type="STRING" id="1095630.A0A2J6T2K4"/>
<dbReference type="Proteomes" id="UP000235371">
    <property type="component" value="Unassembled WGS sequence"/>
</dbReference>
<dbReference type="OrthoDB" id="5362512at2759"/>
<protein>
    <submittedName>
        <fullName evidence="2">HET-domain-containing protein</fullName>
    </submittedName>
</protein>
<evidence type="ECO:0000313" key="3">
    <source>
        <dbReference type="Proteomes" id="UP000235371"/>
    </source>
</evidence>
<sequence>MLCQECHKILDGQANILHPFAGTNPGKPLFYHHLFAYLIEFAAQGGCEICKILWDRLSDAERELVRQTKNQRLPWHPLAVLRGLAKPDLSFYGWTIYKASPSDGCQVRFQFGSWGSKIIDIFFLQANRTLEFEARGEIYKLASIEDLVADGPATESMESPSNWDLIRSWVDSCSPSHDRHGCCHQFVGLATSEVPSRLIDVGAGDTGQEIRLSLFPKGRAPLPYVTLSYTWGQNPSLDQLPLLRKGTLETFSRGISFSTLPRLFQDTVEAMRKLKYRYLWIDAFCIIQDDIRDWQREAAVMGQIYRKSVLNIAAGGAKNSHSPLLGERDASFVQACKVELNWPKISSKISSFYDRMEARGTFYVFGKDFLQENILRTPLNRRAWVMQERMLPPRVIHFGKHQLFWRCQMHTACETFPKGIPEATGSAAFSQSAYGVDFQHLSCTRGLLEDLWFQVIENYSTYGITRESDKLIALSGIARMFGEEVKETDDKYIAGLWQSKFIPSLLWLVSDGKQGDGSPSQRSAVGESMDYIAPSWSWASVRGKIEHILRDFKISKVYNKYSPLIDILEISASPTNIENPYGQVHACYIRLRGTLLSSHRFFWSRYGLFETQSEKKYNVLYAFTGFLQNVVVCVIDDMNDFKPRKTFLPSIPGLLSPPDVNFLPFVWRPDNEDWTGIADLEGLLIARTTGRDNEYRRVGYFKSQKHGGNISAFLGRELSGIFLI</sequence>
<evidence type="ECO:0000313" key="2">
    <source>
        <dbReference type="EMBL" id="PMD57239.1"/>
    </source>
</evidence>
<dbReference type="AlphaFoldDB" id="A0A2J6T2K4"/>
<name>A0A2J6T2K4_9HELO</name>
<feature type="domain" description="Heterokaryon incompatibility" evidence="1">
    <location>
        <begin position="224"/>
        <end position="388"/>
    </location>
</feature>
<reference evidence="2 3" key="1">
    <citation type="submission" date="2016-04" db="EMBL/GenBank/DDBJ databases">
        <title>A degradative enzymes factory behind the ericoid mycorrhizal symbiosis.</title>
        <authorList>
            <consortium name="DOE Joint Genome Institute"/>
            <person name="Martino E."/>
            <person name="Morin E."/>
            <person name="Grelet G."/>
            <person name="Kuo A."/>
            <person name="Kohler A."/>
            <person name="Daghino S."/>
            <person name="Barry K."/>
            <person name="Choi C."/>
            <person name="Cichocki N."/>
            <person name="Clum A."/>
            <person name="Copeland A."/>
            <person name="Hainaut M."/>
            <person name="Haridas S."/>
            <person name="Labutti K."/>
            <person name="Lindquist E."/>
            <person name="Lipzen A."/>
            <person name="Khouja H.-R."/>
            <person name="Murat C."/>
            <person name="Ohm R."/>
            <person name="Olson A."/>
            <person name="Spatafora J."/>
            <person name="Veneault-Fourrey C."/>
            <person name="Henrissat B."/>
            <person name="Grigoriev I."/>
            <person name="Martin F."/>
            <person name="Perotto S."/>
        </authorList>
    </citation>
    <scope>NUCLEOTIDE SEQUENCE [LARGE SCALE GENOMIC DNA]</scope>
    <source>
        <strain evidence="2 3">E</strain>
    </source>
</reference>
<accession>A0A2J6T2K4</accession>
<dbReference type="InParanoid" id="A0A2J6T2K4"/>
<keyword evidence="3" id="KW-1185">Reference proteome</keyword>
<evidence type="ECO:0000259" key="1">
    <source>
        <dbReference type="Pfam" id="PF06985"/>
    </source>
</evidence>
<gene>
    <name evidence="2" type="ORF">K444DRAFT_665643</name>
</gene>
<dbReference type="PANTHER" id="PTHR33112">
    <property type="entry name" value="DOMAIN PROTEIN, PUTATIVE-RELATED"/>
    <property type="match status" value="1"/>
</dbReference>
<dbReference type="GeneID" id="36595172"/>
<proteinExistence type="predicted"/>
<dbReference type="PANTHER" id="PTHR33112:SF10">
    <property type="entry name" value="TOL"/>
    <property type="match status" value="1"/>
</dbReference>
<dbReference type="EMBL" id="KZ613847">
    <property type="protein sequence ID" value="PMD57239.1"/>
    <property type="molecule type" value="Genomic_DNA"/>
</dbReference>